<dbReference type="EMBL" id="BAAAZP010000145">
    <property type="protein sequence ID" value="GAA3695283.1"/>
    <property type="molecule type" value="Genomic_DNA"/>
</dbReference>
<dbReference type="SUPFAM" id="SSF56112">
    <property type="entry name" value="Protein kinase-like (PK-like)"/>
    <property type="match status" value="1"/>
</dbReference>
<reference evidence="2" key="1">
    <citation type="journal article" date="2019" name="Int. J. Syst. Evol. Microbiol.">
        <title>The Global Catalogue of Microorganisms (GCM) 10K type strain sequencing project: providing services to taxonomists for standard genome sequencing and annotation.</title>
        <authorList>
            <consortium name="The Broad Institute Genomics Platform"/>
            <consortium name="The Broad Institute Genome Sequencing Center for Infectious Disease"/>
            <person name="Wu L."/>
            <person name="Ma J."/>
        </authorList>
    </citation>
    <scope>NUCLEOTIDE SEQUENCE [LARGE SCALE GENOMIC DNA]</scope>
    <source>
        <strain evidence="2">JCM 16904</strain>
    </source>
</reference>
<evidence type="ECO:0000313" key="2">
    <source>
        <dbReference type="Proteomes" id="UP001500902"/>
    </source>
</evidence>
<dbReference type="Proteomes" id="UP001500902">
    <property type="component" value="Unassembled WGS sequence"/>
</dbReference>
<accession>A0ABP7CTZ2</accession>
<keyword evidence="2" id="KW-1185">Reference proteome</keyword>
<comment type="caution">
    <text evidence="1">The sequence shown here is derived from an EMBL/GenBank/DDBJ whole genome shotgun (WGS) entry which is preliminary data.</text>
</comment>
<proteinExistence type="predicted"/>
<protein>
    <recommendedName>
        <fullName evidence="3">Phosphotransferase enzyme family protein</fullName>
    </recommendedName>
</protein>
<name>A0ABP7CTZ2_9ACTN</name>
<gene>
    <name evidence="1" type="ORF">GCM10022224_071080</name>
</gene>
<organism evidence="1 2">
    <name type="scientific">Nonomuraea antimicrobica</name>
    <dbReference type="NCBI Taxonomy" id="561173"/>
    <lineage>
        <taxon>Bacteria</taxon>
        <taxon>Bacillati</taxon>
        <taxon>Actinomycetota</taxon>
        <taxon>Actinomycetes</taxon>
        <taxon>Streptosporangiales</taxon>
        <taxon>Streptosporangiaceae</taxon>
        <taxon>Nonomuraea</taxon>
    </lineage>
</organism>
<sequence>MSDFAALQELPGSVRDLIVQGHTGPINRVQPVGTCRSGLALHVHGAYQEVFLRATALSSPDLPLFRRERSASLSLPLDTPAPRLLWNTEVDGWLLLAYELINDNADHVYLSPDPESMDVPLVLDAVQRLGKMLTPCPDERARPLADLIVSMWTMASHMLNKTPTLLRGRDLFETALQDFDPESLHGDTLLHGNLGTRHLRIKEGLVYAVDWSQACKGAAGADLAFLAPHLVEAGHSVEHTAALLASVPGWNELPAVQVAGLTALWTLARLYEAEHGHQARRPEQTRLAHAGRTWLAHLLTRL</sequence>
<dbReference type="InterPro" id="IPR011009">
    <property type="entry name" value="Kinase-like_dom_sf"/>
</dbReference>
<evidence type="ECO:0008006" key="3">
    <source>
        <dbReference type="Google" id="ProtNLM"/>
    </source>
</evidence>
<dbReference type="RefSeq" id="WP_344888040.1">
    <property type="nucleotide sequence ID" value="NZ_BAAAZP010000145.1"/>
</dbReference>
<evidence type="ECO:0000313" key="1">
    <source>
        <dbReference type="EMBL" id="GAA3695283.1"/>
    </source>
</evidence>